<gene>
    <name evidence="1" type="ORF">OSB04_015117</name>
</gene>
<dbReference type="EMBL" id="JARYMX010000004">
    <property type="protein sequence ID" value="KAJ9551072.1"/>
    <property type="molecule type" value="Genomic_DNA"/>
</dbReference>
<dbReference type="AlphaFoldDB" id="A0AA38W8M4"/>
<dbReference type="Proteomes" id="UP001172457">
    <property type="component" value="Chromosome 4"/>
</dbReference>
<evidence type="ECO:0000313" key="1">
    <source>
        <dbReference type="EMBL" id="KAJ9551072.1"/>
    </source>
</evidence>
<protein>
    <submittedName>
        <fullName evidence="1">Uncharacterized protein</fullName>
    </submittedName>
</protein>
<proteinExistence type="predicted"/>
<reference evidence="1" key="1">
    <citation type="submission" date="2023-03" db="EMBL/GenBank/DDBJ databases">
        <title>Chromosome-scale reference genome and RAD-based genetic map of yellow starthistle (Centaurea solstitialis) reveal putative structural variation and QTLs associated with invader traits.</title>
        <authorList>
            <person name="Reatini B."/>
            <person name="Cang F.A."/>
            <person name="Jiang Q."/>
            <person name="Mckibben M.T.W."/>
            <person name="Barker M.S."/>
            <person name="Rieseberg L.H."/>
            <person name="Dlugosch K.M."/>
        </authorList>
    </citation>
    <scope>NUCLEOTIDE SEQUENCE</scope>
    <source>
        <strain evidence="1">CAN-66</strain>
        <tissue evidence="1">Leaf</tissue>
    </source>
</reference>
<name>A0AA38W8M4_9ASTR</name>
<dbReference type="Pfam" id="PF05056">
    <property type="entry name" value="DUF674"/>
    <property type="match status" value="1"/>
</dbReference>
<sequence>MNKLKVPLKDIEHHEVTIDFEKALKILKGSLKSSSTLTDVFLKEIIEKKKRDEEVINDSVVCNFKNWETLIPSYQSRFQSYPIRKRTAIWYARTRSGIASTSANSVTMTLDDVMSNLSSALP</sequence>
<dbReference type="InterPro" id="IPR007750">
    <property type="entry name" value="DUF674"/>
</dbReference>
<organism evidence="1 2">
    <name type="scientific">Centaurea solstitialis</name>
    <name type="common">yellow star-thistle</name>
    <dbReference type="NCBI Taxonomy" id="347529"/>
    <lineage>
        <taxon>Eukaryota</taxon>
        <taxon>Viridiplantae</taxon>
        <taxon>Streptophyta</taxon>
        <taxon>Embryophyta</taxon>
        <taxon>Tracheophyta</taxon>
        <taxon>Spermatophyta</taxon>
        <taxon>Magnoliopsida</taxon>
        <taxon>eudicotyledons</taxon>
        <taxon>Gunneridae</taxon>
        <taxon>Pentapetalae</taxon>
        <taxon>asterids</taxon>
        <taxon>campanulids</taxon>
        <taxon>Asterales</taxon>
        <taxon>Asteraceae</taxon>
        <taxon>Carduoideae</taxon>
        <taxon>Cardueae</taxon>
        <taxon>Centaureinae</taxon>
        <taxon>Centaurea</taxon>
    </lineage>
</organism>
<accession>A0AA38W8M4</accession>
<evidence type="ECO:0000313" key="2">
    <source>
        <dbReference type="Proteomes" id="UP001172457"/>
    </source>
</evidence>
<keyword evidence="2" id="KW-1185">Reference proteome</keyword>
<comment type="caution">
    <text evidence="1">The sequence shown here is derived from an EMBL/GenBank/DDBJ whole genome shotgun (WGS) entry which is preliminary data.</text>
</comment>